<reference evidence="2 3" key="1">
    <citation type="submission" date="2015-11" db="EMBL/GenBank/DDBJ databases">
        <title>Draft WGS of Vibrio toranzoniae.</title>
        <authorList>
            <person name="Lasa A."/>
            <person name="Romalde J.L."/>
        </authorList>
    </citation>
    <scope>NUCLEOTIDE SEQUENCE [LARGE SCALE GENOMIC DNA]</scope>
    <source>
        <strain evidence="2 3">Vb 10.8</strain>
    </source>
</reference>
<feature type="transmembrane region" description="Helical" evidence="1">
    <location>
        <begin position="6"/>
        <end position="39"/>
    </location>
</feature>
<evidence type="ECO:0008006" key="4">
    <source>
        <dbReference type="Google" id="ProtNLM"/>
    </source>
</evidence>
<feature type="transmembrane region" description="Helical" evidence="1">
    <location>
        <begin position="110"/>
        <end position="128"/>
    </location>
</feature>
<dbReference type="Pfam" id="PF11086">
    <property type="entry name" value="DUF2878"/>
    <property type="match status" value="1"/>
</dbReference>
<evidence type="ECO:0000313" key="2">
    <source>
        <dbReference type="EMBL" id="KWT99552.1"/>
    </source>
</evidence>
<feature type="transmembrane region" description="Helical" evidence="1">
    <location>
        <begin position="140"/>
        <end position="164"/>
    </location>
</feature>
<keyword evidence="1" id="KW-0472">Membrane</keyword>
<dbReference type="GeneID" id="300180638"/>
<comment type="caution">
    <text evidence="2">The sequence shown here is derived from an EMBL/GenBank/DDBJ whole genome shotgun (WGS) entry which is preliminary data.</text>
</comment>
<proteinExistence type="predicted"/>
<accession>A0A120DFN3</accession>
<sequence>MKQFWIINLVLFQATWVCSAFFTAQAPFIAPLIVVVHFLLSPTRSRDLKILCLLPLGLLLDSLMLYFGVFAVDSEIANQSWFPVWLVCLWIMFLISFNHSLNWLLKCSKVILFAIGFVAGTSSYWGGIKVGALITTWPDASVVAALAISWGILLPSLVAAYSNLVQPEVARTTR</sequence>
<keyword evidence="3" id="KW-1185">Reference proteome</keyword>
<protein>
    <recommendedName>
        <fullName evidence="4">DUF2878 domain-containing protein</fullName>
    </recommendedName>
</protein>
<organism evidence="2 3">
    <name type="scientific">Vibrio toranzoniae</name>
    <dbReference type="NCBI Taxonomy" id="1194427"/>
    <lineage>
        <taxon>Bacteria</taxon>
        <taxon>Pseudomonadati</taxon>
        <taxon>Pseudomonadota</taxon>
        <taxon>Gammaproteobacteria</taxon>
        <taxon>Vibrionales</taxon>
        <taxon>Vibrionaceae</taxon>
        <taxon>Vibrio</taxon>
    </lineage>
</organism>
<dbReference type="RefSeq" id="WP_060469087.1">
    <property type="nucleotide sequence ID" value="NZ_AP025515.1"/>
</dbReference>
<feature type="transmembrane region" description="Helical" evidence="1">
    <location>
        <begin position="51"/>
        <end position="69"/>
    </location>
</feature>
<dbReference type="AlphaFoldDB" id="A0A120DFN3"/>
<dbReference type="EMBL" id="LMXU01000032">
    <property type="protein sequence ID" value="KWT99552.1"/>
    <property type="molecule type" value="Genomic_DNA"/>
</dbReference>
<name>A0A120DFN3_9VIBR</name>
<evidence type="ECO:0000256" key="1">
    <source>
        <dbReference type="SAM" id="Phobius"/>
    </source>
</evidence>
<dbReference type="InterPro" id="IPR021306">
    <property type="entry name" value="DUF2878"/>
</dbReference>
<keyword evidence="1" id="KW-0812">Transmembrane</keyword>
<gene>
    <name evidence="2" type="ORF">APQ14_14450</name>
</gene>
<dbReference type="Proteomes" id="UP000057389">
    <property type="component" value="Unassembled WGS sequence"/>
</dbReference>
<evidence type="ECO:0000313" key="3">
    <source>
        <dbReference type="Proteomes" id="UP000057389"/>
    </source>
</evidence>
<dbReference type="OrthoDB" id="6522758at2"/>
<feature type="transmembrane region" description="Helical" evidence="1">
    <location>
        <begin position="81"/>
        <end position="98"/>
    </location>
</feature>
<keyword evidence="1" id="KW-1133">Transmembrane helix</keyword>